<dbReference type="PaxDb" id="768679-TTX_1158"/>
<reference evidence="2 3" key="1">
    <citation type="journal article" date="2011" name="PLoS ONE">
        <title>The complete genome sequence of Thermoproteus tenax: a physiologically versatile member of the Crenarchaeota.</title>
        <authorList>
            <person name="Siebers B."/>
            <person name="Zaparty M."/>
            <person name="Raddatz G."/>
            <person name="Tjaden B."/>
            <person name="Albers S.V."/>
            <person name="Bell S.D."/>
            <person name="Blombach F."/>
            <person name="Kletzin A."/>
            <person name="Kyrpides N."/>
            <person name="Lanz C."/>
            <person name="Plagens A."/>
            <person name="Rampp M."/>
            <person name="Rosinus A."/>
            <person name="von Jan M."/>
            <person name="Makarova K.S."/>
            <person name="Klenk H.P."/>
            <person name="Schuster S.C."/>
            <person name="Hensel R."/>
        </authorList>
    </citation>
    <scope>NUCLEOTIDE SEQUENCE [LARGE SCALE GENOMIC DNA]</scope>
    <source>
        <strain evidence="3">ATCC 35583 / DSM 2078 / JCM 9277 / NBRC 100435 / Kra 1</strain>
    </source>
</reference>
<evidence type="ECO:0000313" key="3">
    <source>
        <dbReference type="Proteomes" id="UP000002654"/>
    </source>
</evidence>
<dbReference type="PANTHER" id="PTHR31616:SF13">
    <property type="entry name" value="GLUCAN 1,4-ALPHA-GLUCOSIDASE"/>
    <property type="match status" value="1"/>
</dbReference>
<name>G4RJQ4_THETK</name>
<keyword evidence="2" id="KW-0378">Hydrolase</keyword>
<dbReference type="InterPro" id="IPR011613">
    <property type="entry name" value="GH15-like"/>
</dbReference>
<keyword evidence="3" id="KW-1185">Reference proteome</keyword>
<accession>G4RJQ4</accession>
<dbReference type="PANTHER" id="PTHR31616">
    <property type="entry name" value="TREHALASE"/>
    <property type="match status" value="1"/>
</dbReference>
<dbReference type="SUPFAM" id="SSF48208">
    <property type="entry name" value="Six-hairpin glycosidases"/>
    <property type="match status" value="1"/>
</dbReference>
<dbReference type="KEGG" id="ttn:TTX_1158"/>
<dbReference type="EMBL" id="FN869859">
    <property type="protein sequence ID" value="CCC81799.1"/>
    <property type="molecule type" value="Genomic_DNA"/>
</dbReference>
<dbReference type="GeneID" id="11262044"/>
<feature type="domain" description="GH15-like" evidence="1">
    <location>
        <begin position="243"/>
        <end position="600"/>
    </location>
</feature>
<dbReference type="InterPro" id="IPR012341">
    <property type="entry name" value="6hp_glycosidase-like_sf"/>
</dbReference>
<dbReference type="Proteomes" id="UP000002654">
    <property type="component" value="Chromosome"/>
</dbReference>
<evidence type="ECO:0000313" key="2">
    <source>
        <dbReference type="EMBL" id="CCC81799.1"/>
    </source>
</evidence>
<evidence type="ECO:0000259" key="1">
    <source>
        <dbReference type="Pfam" id="PF00723"/>
    </source>
</evidence>
<dbReference type="EC" id="3.2.1.3" evidence="2"/>
<dbReference type="OrthoDB" id="36362at2157"/>
<dbReference type="HOGENOM" id="CLU_028187_0_0_2"/>
<keyword evidence="2" id="KW-0326">Glycosidase</keyword>
<gene>
    <name evidence="2" type="primary">gaa</name>
    <name evidence="2" type="ordered locus">TTX_1158</name>
</gene>
<organism evidence="2 3">
    <name type="scientific">Thermoproteus tenax (strain ATCC 35583 / DSM 2078 / JCM 9277 / NBRC 100435 / Kra 1)</name>
    <dbReference type="NCBI Taxonomy" id="768679"/>
    <lineage>
        <taxon>Archaea</taxon>
        <taxon>Thermoproteota</taxon>
        <taxon>Thermoprotei</taxon>
        <taxon>Thermoproteales</taxon>
        <taxon>Thermoproteaceae</taxon>
        <taxon>Thermoproteus</taxon>
    </lineage>
</organism>
<sequence length="606" mass="68435">MRSAILGNGRLTVLLDKNFYVADLYYPYVGRFNHAFGGRFKVGVWHDGRFQWLENMEKTIETSGLTARMTAKWDGLTIKFYDFVEFHHDAYIRKVEIEGPGLVRVIFYHDFRIMEAPQGDTAFYNPEADVVLHYKGDFWFLVGSSNPLYEYTVGRRDQGVVLKDCEDGVLSKSPIAQGSVDSAVSIASPKFYYWIVAGRSMRDVMRVHEALRAGAVSYERRNAGYWRAIVERHGGGLVSQSLAVLMAHLGDNGAVAASLDTDILRFNLDTYAYVWPRDASYVAMALDEYGYTSLTKKFYEFALSLVCDEGYFFQKYNPDGTYGSTWHPWTARGKKSLNIQEDETGIFIYALWRHFEKTRDYDLLKRAYPVVRRMADFMAKFRDATGLPLESYDLWEERLGVHAYTVASVYAGLRAAASFADLLGEEEDSARWLEAARGIKEAATAHLYDQSLGRFVRTVRLGESGIAERDPTVDASLLGIALLGLFEPDDPRVVSTVKAVEEKLWVRTVGGLARYEGDYYQRVSADYGDIPGNPWVITTMWLAEYYALLGQRSRAKELLSWAESVASPAGLLPEQVSPFDRGPVSVQPLAWSHAEYLLAAKALEKA</sequence>
<protein>
    <submittedName>
        <fullName evidence="2">Glucan-1,4-alpha-glucosidase (Glucoamylase)</fullName>
        <ecNumber evidence="2">3.2.1.3</ecNumber>
    </submittedName>
</protein>
<proteinExistence type="predicted"/>
<dbReference type="eggNOG" id="arCOG03285">
    <property type="taxonomic scope" value="Archaea"/>
</dbReference>
<dbReference type="InterPro" id="IPR008928">
    <property type="entry name" value="6-hairpin_glycosidase_sf"/>
</dbReference>
<dbReference type="RefSeq" id="WP_014127054.1">
    <property type="nucleotide sequence ID" value="NC_016070.1"/>
</dbReference>
<dbReference type="Pfam" id="PF00723">
    <property type="entry name" value="Glyco_hydro_15"/>
    <property type="match status" value="1"/>
</dbReference>
<dbReference type="STRING" id="768679.TTX_1158"/>
<dbReference type="GO" id="GO:0004339">
    <property type="term" value="F:glucan 1,4-alpha-glucosidase activity"/>
    <property type="evidence" value="ECO:0007669"/>
    <property type="project" value="UniProtKB-EC"/>
</dbReference>
<dbReference type="AlphaFoldDB" id="G4RJQ4"/>
<dbReference type="GO" id="GO:0005975">
    <property type="term" value="P:carbohydrate metabolic process"/>
    <property type="evidence" value="ECO:0007669"/>
    <property type="project" value="InterPro"/>
</dbReference>
<dbReference type="PATRIC" id="fig|768679.9.peg.1169"/>
<dbReference type="Gene3D" id="1.50.10.10">
    <property type="match status" value="1"/>
</dbReference>